<dbReference type="EMBL" id="MU268029">
    <property type="protein sequence ID" value="KAH7906365.1"/>
    <property type="molecule type" value="Genomic_DNA"/>
</dbReference>
<evidence type="ECO:0000313" key="2">
    <source>
        <dbReference type="Proteomes" id="UP000790377"/>
    </source>
</evidence>
<comment type="caution">
    <text evidence="1">The sequence shown here is derived from an EMBL/GenBank/DDBJ whole genome shotgun (WGS) entry which is preliminary data.</text>
</comment>
<sequence length="153" mass="17968">METIGKGSRKKPKPSNDDLPHGTLKFWRGLYLPMWIDYVGTLDDIWDLSNLLPVAQNLWNKVFPDCPQDITKDGKIYALLMQRTYEWRSGFSGRAIKAVESYFERYPEQYSDPRDRGDYAEWAAPVIADDDTVTNMPYMWKEADYDEVNEQWV</sequence>
<evidence type="ECO:0000313" key="1">
    <source>
        <dbReference type="EMBL" id="KAH7906365.1"/>
    </source>
</evidence>
<gene>
    <name evidence="1" type="ORF">BJ138DRAFT_1016343</name>
</gene>
<name>A0ACB7ZZ97_9AGAM</name>
<protein>
    <submittedName>
        <fullName evidence="1">Uncharacterized protein</fullName>
    </submittedName>
</protein>
<proteinExistence type="predicted"/>
<organism evidence="1 2">
    <name type="scientific">Hygrophoropsis aurantiaca</name>
    <dbReference type="NCBI Taxonomy" id="72124"/>
    <lineage>
        <taxon>Eukaryota</taxon>
        <taxon>Fungi</taxon>
        <taxon>Dikarya</taxon>
        <taxon>Basidiomycota</taxon>
        <taxon>Agaricomycotina</taxon>
        <taxon>Agaricomycetes</taxon>
        <taxon>Agaricomycetidae</taxon>
        <taxon>Boletales</taxon>
        <taxon>Coniophorineae</taxon>
        <taxon>Hygrophoropsidaceae</taxon>
        <taxon>Hygrophoropsis</taxon>
    </lineage>
</organism>
<accession>A0ACB7ZZ97</accession>
<keyword evidence="2" id="KW-1185">Reference proteome</keyword>
<reference evidence="1" key="1">
    <citation type="journal article" date="2021" name="New Phytol.">
        <title>Evolutionary innovations through gain and loss of genes in the ectomycorrhizal Boletales.</title>
        <authorList>
            <person name="Wu G."/>
            <person name="Miyauchi S."/>
            <person name="Morin E."/>
            <person name="Kuo A."/>
            <person name="Drula E."/>
            <person name="Varga T."/>
            <person name="Kohler A."/>
            <person name="Feng B."/>
            <person name="Cao Y."/>
            <person name="Lipzen A."/>
            <person name="Daum C."/>
            <person name="Hundley H."/>
            <person name="Pangilinan J."/>
            <person name="Johnson J."/>
            <person name="Barry K."/>
            <person name="LaButti K."/>
            <person name="Ng V."/>
            <person name="Ahrendt S."/>
            <person name="Min B."/>
            <person name="Choi I.G."/>
            <person name="Park H."/>
            <person name="Plett J.M."/>
            <person name="Magnuson J."/>
            <person name="Spatafora J.W."/>
            <person name="Nagy L.G."/>
            <person name="Henrissat B."/>
            <person name="Grigoriev I.V."/>
            <person name="Yang Z.L."/>
            <person name="Xu J."/>
            <person name="Martin F.M."/>
        </authorList>
    </citation>
    <scope>NUCLEOTIDE SEQUENCE</scope>
    <source>
        <strain evidence="1">ATCC 28755</strain>
    </source>
</reference>
<dbReference type="Proteomes" id="UP000790377">
    <property type="component" value="Unassembled WGS sequence"/>
</dbReference>